<feature type="transmembrane region" description="Helical" evidence="6">
    <location>
        <begin position="320"/>
        <end position="340"/>
    </location>
</feature>
<feature type="transmembrane region" description="Helical" evidence="6">
    <location>
        <begin position="64"/>
        <end position="84"/>
    </location>
</feature>
<feature type="transmembrane region" description="Helical" evidence="6">
    <location>
        <begin position="352"/>
        <end position="374"/>
    </location>
</feature>
<dbReference type="GO" id="GO:0043190">
    <property type="term" value="C:ATP-binding cassette (ABC) transporter complex"/>
    <property type="evidence" value="ECO:0007669"/>
    <property type="project" value="TreeGrafter"/>
</dbReference>
<organism evidence="7 8">
    <name type="scientific">Handelsmanbacteria sp. (strain RIFCSPLOWO2_12_FULL_64_10)</name>
    <dbReference type="NCBI Taxonomy" id="1817868"/>
    <lineage>
        <taxon>Bacteria</taxon>
        <taxon>Candidatus Handelsmaniibacteriota</taxon>
    </lineage>
</organism>
<accession>A0A1F6CRG7</accession>
<dbReference type="PANTHER" id="PTHR33529:SF6">
    <property type="entry name" value="YJGP_YJGQ FAMILY PERMEASE"/>
    <property type="match status" value="1"/>
</dbReference>
<evidence type="ECO:0000313" key="8">
    <source>
        <dbReference type="Proteomes" id="UP000178606"/>
    </source>
</evidence>
<feature type="transmembrane region" description="Helical" evidence="6">
    <location>
        <begin position="104"/>
        <end position="122"/>
    </location>
</feature>
<dbReference type="AlphaFoldDB" id="A0A1F6CRG7"/>
<sequence>MPPVKRLDRYVLAIFVPALLLFCLGLLVLAVSIDTIVNRGDFARLQDESPTSFAVKYYLLRLPMFLRMILPFVPLFAAALTVVILGRTNQLTPIVSSGMSLRRVYVPFLIGSVLCAFAIAGIEEWVLPPLMPEIAETEALLAAKEKSYSVILSDRNGNHVFAPVYDHSEQMMSGDGRRGILVVQIGADGLRRRVLHCEEAWYDGKKGGWVLYNGEIKHYVDGVQVEIDPGPQGAPRAPSSEIPADGLLLPSDIEPAMIRRGADMVKRFVDFESAKAAVAEHREIPELTTRLVDKFTYPFSAILILMLGLPFVSSMESKSLIGRSILTLLACAGYFVTYLVGQDFANQAIVPSVAGCWGPTVLFGCLAAAHYGMIRT</sequence>
<comment type="subcellular location">
    <subcellularLocation>
        <location evidence="1">Cell membrane</location>
        <topology evidence="1">Multi-pass membrane protein</topology>
    </subcellularLocation>
</comment>
<feature type="transmembrane region" description="Helical" evidence="6">
    <location>
        <begin position="295"/>
        <end position="313"/>
    </location>
</feature>
<evidence type="ECO:0000256" key="6">
    <source>
        <dbReference type="SAM" id="Phobius"/>
    </source>
</evidence>
<evidence type="ECO:0000256" key="5">
    <source>
        <dbReference type="ARBA" id="ARBA00023136"/>
    </source>
</evidence>
<proteinExistence type="predicted"/>
<comment type="caution">
    <text evidence="7">The sequence shown here is derived from an EMBL/GenBank/DDBJ whole genome shotgun (WGS) entry which is preliminary data.</text>
</comment>
<evidence type="ECO:0000256" key="3">
    <source>
        <dbReference type="ARBA" id="ARBA00022692"/>
    </source>
</evidence>
<dbReference type="Proteomes" id="UP000178606">
    <property type="component" value="Unassembled WGS sequence"/>
</dbReference>
<reference evidence="7 8" key="1">
    <citation type="journal article" date="2016" name="Nat. Commun.">
        <title>Thousands of microbial genomes shed light on interconnected biogeochemical processes in an aquifer system.</title>
        <authorList>
            <person name="Anantharaman K."/>
            <person name="Brown C.T."/>
            <person name="Hug L.A."/>
            <person name="Sharon I."/>
            <person name="Castelle C.J."/>
            <person name="Probst A.J."/>
            <person name="Thomas B.C."/>
            <person name="Singh A."/>
            <person name="Wilkins M.J."/>
            <person name="Karaoz U."/>
            <person name="Brodie E.L."/>
            <person name="Williams K.H."/>
            <person name="Hubbard S.S."/>
            <person name="Banfield J.F."/>
        </authorList>
    </citation>
    <scope>NUCLEOTIDE SEQUENCE [LARGE SCALE GENOMIC DNA]</scope>
    <source>
        <strain evidence="8">RIFCSPLOWO2_12_FULL_64_10</strain>
    </source>
</reference>
<protein>
    <recommendedName>
        <fullName evidence="9">LPS export ABC transporter permease LptG</fullName>
    </recommendedName>
</protein>
<keyword evidence="5 6" id="KW-0472">Membrane</keyword>
<gene>
    <name evidence="7" type="ORF">A3F84_22110</name>
</gene>
<evidence type="ECO:0000256" key="2">
    <source>
        <dbReference type="ARBA" id="ARBA00022475"/>
    </source>
</evidence>
<keyword evidence="2" id="KW-1003">Cell membrane</keyword>
<dbReference type="GO" id="GO:0015920">
    <property type="term" value="P:lipopolysaccharide transport"/>
    <property type="evidence" value="ECO:0007669"/>
    <property type="project" value="TreeGrafter"/>
</dbReference>
<keyword evidence="3 6" id="KW-0812">Transmembrane</keyword>
<dbReference type="InterPro" id="IPR005495">
    <property type="entry name" value="LptG/LptF_permease"/>
</dbReference>
<dbReference type="Pfam" id="PF03739">
    <property type="entry name" value="LptF_LptG"/>
    <property type="match status" value="1"/>
</dbReference>
<dbReference type="PANTHER" id="PTHR33529">
    <property type="entry name" value="SLR0882 PROTEIN-RELATED"/>
    <property type="match status" value="1"/>
</dbReference>
<evidence type="ECO:0000256" key="1">
    <source>
        <dbReference type="ARBA" id="ARBA00004651"/>
    </source>
</evidence>
<evidence type="ECO:0000256" key="4">
    <source>
        <dbReference type="ARBA" id="ARBA00022989"/>
    </source>
</evidence>
<name>A0A1F6CRG7_HANXR</name>
<feature type="transmembrane region" description="Helical" evidence="6">
    <location>
        <begin position="12"/>
        <end position="33"/>
    </location>
</feature>
<keyword evidence="4 6" id="KW-1133">Transmembrane helix</keyword>
<evidence type="ECO:0000313" key="7">
    <source>
        <dbReference type="EMBL" id="OGG51776.1"/>
    </source>
</evidence>
<dbReference type="EMBL" id="MFKF01000170">
    <property type="protein sequence ID" value="OGG51776.1"/>
    <property type="molecule type" value="Genomic_DNA"/>
</dbReference>
<evidence type="ECO:0008006" key="9">
    <source>
        <dbReference type="Google" id="ProtNLM"/>
    </source>
</evidence>